<keyword evidence="6" id="KW-0833">Ubl conjugation pathway</keyword>
<evidence type="ECO:0000256" key="6">
    <source>
        <dbReference type="ARBA" id="ARBA00022786"/>
    </source>
</evidence>
<keyword evidence="4" id="KW-0479">Metal-binding</keyword>
<proteinExistence type="predicted"/>
<dbReference type="InterPro" id="IPR058981">
    <property type="entry name" value="MGRN1/RNF157-like_N"/>
</dbReference>
<name>A0A6A6K5W5_HEVBR</name>
<feature type="compositionally biased region" description="Gly residues" evidence="8">
    <location>
        <begin position="521"/>
        <end position="579"/>
    </location>
</feature>
<feature type="compositionally biased region" description="Pro residues" evidence="8">
    <location>
        <begin position="32"/>
        <end position="42"/>
    </location>
</feature>
<dbReference type="AlphaFoldDB" id="A0A6A6K5W5"/>
<evidence type="ECO:0000256" key="1">
    <source>
        <dbReference type="ARBA" id="ARBA00000900"/>
    </source>
</evidence>
<dbReference type="PANTHER" id="PTHR22996">
    <property type="entry name" value="MAHOGUNIN"/>
    <property type="match status" value="1"/>
</dbReference>
<feature type="compositionally biased region" description="Gly residues" evidence="8">
    <location>
        <begin position="497"/>
        <end position="511"/>
    </location>
</feature>
<evidence type="ECO:0000256" key="4">
    <source>
        <dbReference type="ARBA" id="ARBA00022723"/>
    </source>
</evidence>
<evidence type="ECO:0000256" key="3">
    <source>
        <dbReference type="ARBA" id="ARBA00022679"/>
    </source>
</evidence>
<protein>
    <recommendedName>
        <fullName evidence="2">RING-type E3 ubiquitin transferase</fullName>
        <ecNumber evidence="2">2.3.2.27</ecNumber>
    </recommendedName>
</protein>
<keyword evidence="3" id="KW-0808">Transferase</keyword>
<evidence type="ECO:0000256" key="5">
    <source>
        <dbReference type="ARBA" id="ARBA00022771"/>
    </source>
</evidence>
<keyword evidence="11" id="KW-1185">Reference proteome</keyword>
<feature type="region of interest" description="Disordered" evidence="8">
    <location>
        <begin position="412"/>
        <end position="599"/>
    </location>
</feature>
<dbReference type="GO" id="GO:0061630">
    <property type="term" value="F:ubiquitin protein ligase activity"/>
    <property type="evidence" value="ECO:0007669"/>
    <property type="project" value="UniProtKB-EC"/>
</dbReference>
<reference evidence="10 11" key="1">
    <citation type="journal article" date="2020" name="Mol. Plant">
        <title>The Chromosome-Based Rubber Tree Genome Provides New Insights into Spurge Genome Evolution and Rubber Biosynthesis.</title>
        <authorList>
            <person name="Liu J."/>
            <person name="Shi C."/>
            <person name="Shi C.C."/>
            <person name="Li W."/>
            <person name="Zhang Q.J."/>
            <person name="Zhang Y."/>
            <person name="Li K."/>
            <person name="Lu H.F."/>
            <person name="Shi C."/>
            <person name="Zhu S.T."/>
            <person name="Xiao Z.Y."/>
            <person name="Nan H."/>
            <person name="Yue Y."/>
            <person name="Zhu X.G."/>
            <person name="Wu Y."/>
            <person name="Hong X.N."/>
            <person name="Fan G.Y."/>
            <person name="Tong Y."/>
            <person name="Zhang D."/>
            <person name="Mao C.L."/>
            <person name="Liu Y.L."/>
            <person name="Hao S.J."/>
            <person name="Liu W.Q."/>
            <person name="Lv M.Q."/>
            <person name="Zhang H.B."/>
            <person name="Liu Y."/>
            <person name="Hu-Tang G.R."/>
            <person name="Wang J.P."/>
            <person name="Wang J.H."/>
            <person name="Sun Y.H."/>
            <person name="Ni S.B."/>
            <person name="Chen W.B."/>
            <person name="Zhang X.C."/>
            <person name="Jiao Y.N."/>
            <person name="Eichler E.E."/>
            <person name="Li G.H."/>
            <person name="Liu X."/>
            <person name="Gao L.Z."/>
        </authorList>
    </citation>
    <scope>NUCLEOTIDE SEQUENCE [LARGE SCALE GENOMIC DNA]</scope>
    <source>
        <strain evidence="11">cv. GT1</strain>
        <tissue evidence="10">Leaf</tissue>
    </source>
</reference>
<feature type="region of interest" description="Disordered" evidence="8">
    <location>
        <begin position="1"/>
        <end position="69"/>
    </location>
</feature>
<evidence type="ECO:0000313" key="11">
    <source>
        <dbReference type="Proteomes" id="UP000467840"/>
    </source>
</evidence>
<feature type="domain" description="MGRN1/RNF157-like N-terminal" evidence="9">
    <location>
        <begin position="136"/>
        <end position="280"/>
    </location>
</feature>
<evidence type="ECO:0000259" key="9">
    <source>
        <dbReference type="Pfam" id="PF26192"/>
    </source>
</evidence>
<dbReference type="Pfam" id="PF26192">
    <property type="entry name" value="RNF157-like_N"/>
    <property type="match status" value="1"/>
</dbReference>
<evidence type="ECO:0000313" key="10">
    <source>
        <dbReference type="EMBL" id="KAF2284132.1"/>
    </source>
</evidence>
<evidence type="ECO:0000256" key="2">
    <source>
        <dbReference type="ARBA" id="ARBA00012483"/>
    </source>
</evidence>
<dbReference type="EMBL" id="JAAGAX010000018">
    <property type="protein sequence ID" value="KAF2284132.1"/>
    <property type="molecule type" value="Genomic_DNA"/>
</dbReference>
<evidence type="ECO:0000256" key="7">
    <source>
        <dbReference type="ARBA" id="ARBA00022833"/>
    </source>
</evidence>
<feature type="region of interest" description="Disordered" evidence="8">
    <location>
        <begin position="345"/>
        <end position="395"/>
    </location>
</feature>
<dbReference type="GO" id="GO:0016567">
    <property type="term" value="P:protein ubiquitination"/>
    <property type="evidence" value="ECO:0007669"/>
    <property type="project" value="TreeGrafter"/>
</dbReference>
<feature type="compositionally biased region" description="Low complexity" evidence="8">
    <location>
        <begin position="359"/>
        <end position="395"/>
    </location>
</feature>
<comment type="catalytic activity">
    <reaction evidence="1">
        <text>S-ubiquitinyl-[E2 ubiquitin-conjugating enzyme]-L-cysteine + [acceptor protein]-L-lysine = [E2 ubiquitin-conjugating enzyme]-L-cysteine + N(6)-ubiquitinyl-[acceptor protein]-L-lysine.</text>
        <dbReference type="EC" id="2.3.2.27"/>
    </reaction>
</comment>
<dbReference type="EC" id="2.3.2.27" evidence="2"/>
<accession>A0A6A6K5W5</accession>
<dbReference type="GO" id="GO:0008270">
    <property type="term" value="F:zinc ion binding"/>
    <property type="evidence" value="ECO:0007669"/>
    <property type="project" value="UniProtKB-KW"/>
</dbReference>
<feature type="compositionally biased region" description="Acidic residues" evidence="8">
    <location>
        <begin position="433"/>
        <end position="462"/>
    </location>
</feature>
<keyword evidence="7" id="KW-0862">Zinc</keyword>
<organism evidence="10 11">
    <name type="scientific">Hevea brasiliensis</name>
    <name type="common">Para rubber tree</name>
    <name type="synonym">Siphonia brasiliensis</name>
    <dbReference type="NCBI Taxonomy" id="3981"/>
    <lineage>
        <taxon>Eukaryota</taxon>
        <taxon>Viridiplantae</taxon>
        <taxon>Streptophyta</taxon>
        <taxon>Embryophyta</taxon>
        <taxon>Tracheophyta</taxon>
        <taxon>Spermatophyta</taxon>
        <taxon>Magnoliopsida</taxon>
        <taxon>eudicotyledons</taxon>
        <taxon>Gunneridae</taxon>
        <taxon>Pentapetalae</taxon>
        <taxon>rosids</taxon>
        <taxon>fabids</taxon>
        <taxon>Malpighiales</taxon>
        <taxon>Euphorbiaceae</taxon>
        <taxon>Crotonoideae</taxon>
        <taxon>Micrandreae</taxon>
        <taxon>Hevea</taxon>
    </lineage>
</organism>
<evidence type="ECO:0000256" key="8">
    <source>
        <dbReference type="SAM" id="MobiDB-lite"/>
    </source>
</evidence>
<dbReference type="InterPro" id="IPR045194">
    <property type="entry name" value="MGRN1/RNF157-like"/>
</dbReference>
<feature type="compositionally biased region" description="Pro residues" evidence="8">
    <location>
        <begin position="54"/>
        <end position="69"/>
    </location>
</feature>
<feature type="compositionally biased region" description="Gly residues" evidence="8">
    <location>
        <begin position="588"/>
        <end position="599"/>
    </location>
</feature>
<gene>
    <name evidence="10" type="ORF">GH714_019437</name>
</gene>
<sequence>MGISFSSNRRRNKTRYHPQPPPYYYSTEPLSLPTPHPPPLPLPQNYFTTATQPPSYPPSHNPYPTQPPLPPPIHSYYSSHPYHACTSANRFNYQPYYYANQTNGWPAIRPNVGTGQPIDRAPFIEHQNVKKVRNDVNVHKDTLKVEIDEHNPDNYLVSFVFDALFDGSITIFYFAKEEVNCKFVPLFPEAHLPVRIPFQKFLGQKFRQPLGTGIDLGFFELDDLSKPSPGEDVFPLVVVAETCLPVDSTHERDDSLQNTSGHMQITQSVLEKKNSDTFQLIFFVTLGRCFHHQNRFRTRKVTVSGNVDPAVLIKKLAKSGKHAELWGAQKANNNQNNLANQFKNMQVDNGKGGSKDQKGNNGQKGNNNQPKGGQQNQHQQNQQQQLNQQMQQLLQQQQNMKAFQDLSKLPQFKDLKMPPNNNQNQKAVRFAPLEDEDLSDDDFDELDGEDFDDEDDFDDELDDPRHPLSKMKPNMPSGNMMNGWPPHLLNAQKGAANDGGNGKKGGGGGNVNGAVPVQANMGGGKKGGGGSGGGNNNGGNQNQGGKNGGGKPQDGKNGNNGGGGNNKNGNNGSTGGAGNGNNMQMNGGKKGNNGGGGGGAAAMSDAFGGMGGPHGNMGQMGNLNIPMGQMGNMPMGQMGKIPAVQGLPAAAAMSGGGAGPNGYFQGAGPDLMPGNPYHHQQQQQQQQHQYMQALMNQQRAMGNERFQPMMYARPPQQSITCPHIHFHTRIRHHIQVLTRIPTSSAMRTPQVAM</sequence>
<comment type="caution">
    <text evidence="10">The sequence shown here is derived from an EMBL/GenBank/DDBJ whole genome shotgun (WGS) entry which is preliminary data.</text>
</comment>
<dbReference type="PANTHER" id="PTHR22996:SF4">
    <property type="entry name" value="E3 UBIQUITIN-PROTEIN LIGASE LUL4-RELATED"/>
    <property type="match status" value="1"/>
</dbReference>
<dbReference type="Proteomes" id="UP000467840">
    <property type="component" value="Chromosome 12"/>
</dbReference>
<keyword evidence="5" id="KW-0863">Zinc-finger</keyword>